<keyword evidence="1" id="KW-0812">Transmembrane</keyword>
<dbReference type="InterPro" id="IPR006160">
    <property type="entry name" value="SCFA_transpt_AtoE"/>
</dbReference>
<feature type="transmembrane region" description="Helical" evidence="1">
    <location>
        <begin position="30"/>
        <end position="50"/>
    </location>
</feature>
<evidence type="ECO:0000256" key="1">
    <source>
        <dbReference type="SAM" id="Phobius"/>
    </source>
</evidence>
<dbReference type="Proteomes" id="UP000198531">
    <property type="component" value="Unassembled WGS sequence"/>
</dbReference>
<dbReference type="EMBL" id="FOYT01000005">
    <property type="protein sequence ID" value="SFR70979.1"/>
    <property type="molecule type" value="Genomic_DNA"/>
</dbReference>
<keyword evidence="1" id="KW-1133">Transmembrane helix</keyword>
<dbReference type="GO" id="GO:0005886">
    <property type="term" value="C:plasma membrane"/>
    <property type="evidence" value="ECO:0007669"/>
    <property type="project" value="TreeGrafter"/>
</dbReference>
<dbReference type="OrthoDB" id="296827at2157"/>
<evidence type="ECO:0000313" key="2">
    <source>
        <dbReference type="EMBL" id="SFR70979.1"/>
    </source>
</evidence>
<evidence type="ECO:0000313" key="3">
    <source>
        <dbReference type="Proteomes" id="UP000198531"/>
    </source>
</evidence>
<dbReference type="AlphaFoldDB" id="A0A1I6IWC7"/>
<gene>
    <name evidence="2" type="ORF">SAMN04487947_3774</name>
</gene>
<dbReference type="PANTHER" id="PTHR41983">
    <property type="entry name" value="SHORT-CHAIN FATTY ACID TRANSPORTER-RELATED"/>
    <property type="match status" value="1"/>
</dbReference>
<feature type="transmembrane region" description="Helical" evidence="1">
    <location>
        <begin position="337"/>
        <end position="358"/>
    </location>
</feature>
<feature type="transmembrane region" description="Helical" evidence="1">
    <location>
        <begin position="62"/>
        <end position="86"/>
    </location>
</feature>
<organism evidence="2 3">
    <name type="scientific">Halogeometricum rufum</name>
    <dbReference type="NCBI Taxonomy" id="553469"/>
    <lineage>
        <taxon>Archaea</taxon>
        <taxon>Methanobacteriati</taxon>
        <taxon>Methanobacteriota</taxon>
        <taxon>Stenosarchaea group</taxon>
        <taxon>Halobacteria</taxon>
        <taxon>Halobacteriales</taxon>
        <taxon>Haloferacaceae</taxon>
        <taxon>Halogeometricum</taxon>
    </lineage>
</organism>
<feature type="transmembrane region" description="Helical" evidence="1">
    <location>
        <begin position="106"/>
        <end position="128"/>
    </location>
</feature>
<feature type="transmembrane region" description="Helical" evidence="1">
    <location>
        <begin position="306"/>
        <end position="325"/>
    </location>
</feature>
<protein>
    <submittedName>
        <fullName evidence="2">Short-chain fatty acids transporter</fullName>
    </submittedName>
</protein>
<feature type="transmembrane region" description="Helical" evidence="1">
    <location>
        <begin position="200"/>
        <end position="222"/>
    </location>
</feature>
<accession>A0A1I6IWC7</accession>
<keyword evidence="1" id="KW-0472">Membrane</keyword>
<dbReference type="RefSeq" id="WP_089810558.1">
    <property type="nucleotide sequence ID" value="NZ_FOYT01000005.1"/>
</dbReference>
<dbReference type="STRING" id="553469.SAMN04487947_3774"/>
<name>A0A1I6IWC7_9EURY</name>
<reference evidence="3" key="1">
    <citation type="submission" date="2016-10" db="EMBL/GenBank/DDBJ databases">
        <authorList>
            <person name="Varghese N."/>
            <person name="Submissions S."/>
        </authorList>
    </citation>
    <scope>NUCLEOTIDE SEQUENCE [LARGE SCALE GENOMIC DNA]</scope>
    <source>
        <strain evidence="3">CGMCC 1.7736</strain>
    </source>
</reference>
<feature type="transmembrane region" description="Helical" evidence="1">
    <location>
        <begin position="282"/>
        <end position="300"/>
    </location>
</feature>
<sequence>MSTETSSGSAIQRFGARMSNVVERVMPSPFLFAILLSYVVFVGGVVVEGANPAAMVTYWYDGFWVLLSFAMQMVLILVTGYALAYHPLVQRGIERLTAVPNDGKQAVVLVGLISMVVAWVHWGLGLIVGAVMAREMGRQAAKRDLRVHYPLLCLAGYMGMGLTWHWGLAGSAPLLMNTPGNVFVEQGIVSGLIPTSETVFHPYTLTLVVTGILYTALVLYLLAPQPSNAEGITNYVAESKLFDSAADGGDDAAVTDPDAVGADAGPATVPSTLGEKINQSRVVGGVIALTGVAFAAYSFATQGLSALNLNIVNFLFLFLGLALYTRPKAYQEQFYDAITSTGGIVLQFPLYAGIIGMMNNSGLSGTMAEALVSLSTPATFPAVAWMTAAVINVFVPSGGGEWTVIGTTVLQAANELGVPAGQATIAYAVGDAHTNLLQPFWALPLLGITGIRARDMFGYGVTMLLLLIPFLAVGLIFIPY</sequence>
<keyword evidence="3" id="KW-1185">Reference proteome</keyword>
<feature type="transmembrane region" description="Helical" evidence="1">
    <location>
        <begin position="149"/>
        <end position="167"/>
    </location>
</feature>
<dbReference type="Pfam" id="PF02667">
    <property type="entry name" value="SCFA_trans"/>
    <property type="match status" value="1"/>
</dbReference>
<dbReference type="PANTHER" id="PTHR41983:SF2">
    <property type="entry name" value="SHORT-CHAIN FATTY ACID TRANSPORTER-RELATED"/>
    <property type="match status" value="1"/>
</dbReference>
<feature type="transmembrane region" description="Helical" evidence="1">
    <location>
        <begin position="378"/>
        <end position="395"/>
    </location>
</feature>
<feature type="transmembrane region" description="Helical" evidence="1">
    <location>
        <begin position="456"/>
        <end position="478"/>
    </location>
</feature>
<proteinExistence type="predicted"/>